<dbReference type="EMBL" id="JBHTGR010000009">
    <property type="protein sequence ID" value="MFC7746708.1"/>
    <property type="molecule type" value="Genomic_DNA"/>
</dbReference>
<protein>
    <submittedName>
        <fullName evidence="6">Decaprenyl-phosphate phosphoribosyltransferase</fullName>
        <ecNumber evidence="6">2.4.2.45</ecNumber>
    </submittedName>
</protein>
<dbReference type="InterPro" id="IPR044878">
    <property type="entry name" value="UbiA_sf"/>
</dbReference>
<feature type="transmembrane region" description="Helical" evidence="5">
    <location>
        <begin position="211"/>
        <end position="230"/>
    </location>
</feature>
<dbReference type="Pfam" id="PF01040">
    <property type="entry name" value="UbiA"/>
    <property type="match status" value="1"/>
</dbReference>
<name>A0ABW2UTS3_9BACI</name>
<keyword evidence="6" id="KW-0328">Glycosyltransferase</keyword>
<dbReference type="NCBIfam" id="NF008978">
    <property type="entry name" value="PRK12324.1-4"/>
    <property type="match status" value="1"/>
</dbReference>
<feature type="transmembrane region" description="Helical" evidence="5">
    <location>
        <begin position="236"/>
        <end position="256"/>
    </location>
</feature>
<accession>A0ABW2UTS3</accession>
<feature type="transmembrane region" description="Helical" evidence="5">
    <location>
        <begin position="277"/>
        <end position="295"/>
    </location>
</feature>
<keyword evidence="6" id="KW-0808">Transferase</keyword>
<keyword evidence="4 5" id="KW-0472">Membrane</keyword>
<reference evidence="7" key="1">
    <citation type="journal article" date="2019" name="Int. J. Syst. Evol. Microbiol.">
        <title>The Global Catalogue of Microorganisms (GCM) 10K type strain sequencing project: providing services to taxonomists for standard genome sequencing and annotation.</title>
        <authorList>
            <consortium name="The Broad Institute Genomics Platform"/>
            <consortium name="The Broad Institute Genome Sequencing Center for Infectious Disease"/>
            <person name="Wu L."/>
            <person name="Ma J."/>
        </authorList>
    </citation>
    <scope>NUCLEOTIDE SEQUENCE [LARGE SCALE GENOMIC DNA]</scope>
    <source>
        <strain evidence="7">JCM 30234</strain>
    </source>
</reference>
<proteinExistence type="predicted"/>
<dbReference type="NCBIfam" id="NF008977">
    <property type="entry name" value="PRK12324.1-2"/>
    <property type="match status" value="1"/>
</dbReference>
<organism evidence="6 7">
    <name type="scientific">Lentibacillus kimchii</name>
    <dbReference type="NCBI Taxonomy" id="1542911"/>
    <lineage>
        <taxon>Bacteria</taxon>
        <taxon>Bacillati</taxon>
        <taxon>Bacillota</taxon>
        <taxon>Bacilli</taxon>
        <taxon>Bacillales</taxon>
        <taxon>Bacillaceae</taxon>
        <taxon>Lentibacillus</taxon>
    </lineage>
</organism>
<feature type="transmembrane region" description="Helical" evidence="5">
    <location>
        <begin position="112"/>
        <end position="132"/>
    </location>
</feature>
<dbReference type="EC" id="2.4.2.45" evidence="6"/>
<evidence type="ECO:0000256" key="1">
    <source>
        <dbReference type="ARBA" id="ARBA00004141"/>
    </source>
</evidence>
<evidence type="ECO:0000313" key="6">
    <source>
        <dbReference type="EMBL" id="MFC7746708.1"/>
    </source>
</evidence>
<keyword evidence="2 5" id="KW-0812">Transmembrane</keyword>
<keyword evidence="7" id="KW-1185">Reference proteome</keyword>
<dbReference type="InterPro" id="IPR000537">
    <property type="entry name" value="UbiA_prenyltransferase"/>
</dbReference>
<evidence type="ECO:0000256" key="3">
    <source>
        <dbReference type="ARBA" id="ARBA00022989"/>
    </source>
</evidence>
<dbReference type="RefSeq" id="WP_382358233.1">
    <property type="nucleotide sequence ID" value="NZ_JBHTGR010000009.1"/>
</dbReference>
<feature type="transmembrane region" description="Helical" evidence="5">
    <location>
        <begin position="139"/>
        <end position="162"/>
    </location>
</feature>
<dbReference type="Proteomes" id="UP001596620">
    <property type="component" value="Unassembled WGS sequence"/>
</dbReference>
<dbReference type="CDD" id="cd13963">
    <property type="entry name" value="PT_UbiA_2"/>
    <property type="match status" value="1"/>
</dbReference>
<evidence type="ECO:0000313" key="7">
    <source>
        <dbReference type="Proteomes" id="UP001596620"/>
    </source>
</evidence>
<gene>
    <name evidence="6" type="ORF">ACFQU8_05560</name>
</gene>
<sequence>MRIGAISMNRIPTLLWRELRPKQWTKNLLVFAALLFSFPLSDGQPVWLAVFGFLAFSLTASSIYILNDFQDREADQHHPDKQYRPIASGALPPGLALAAGAGLLLLSLAAAVWLRPLFALILLIYFLINVWYSFYLKHVVIIDMFVIASGFVLRAIGGAVIIGVPFTPWFLLCAMLLSLFLAIGKRRHELVLARTTSGEYRRVLDDYSLPFLDQLTSIVTSATIVSYAVFSFTAAATVHLMWTIPFVIYGMFRYLYLVQVKQQGGAPERVLLEDRHILITVVLYVLSVVCILTLVD</sequence>
<keyword evidence="3 5" id="KW-1133">Transmembrane helix</keyword>
<evidence type="ECO:0000256" key="5">
    <source>
        <dbReference type="SAM" id="Phobius"/>
    </source>
</evidence>
<evidence type="ECO:0000256" key="2">
    <source>
        <dbReference type="ARBA" id="ARBA00022692"/>
    </source>
</evidence>
<feature type="transmembrane region" description="Helical" evidence="5">
    <location>
        <begin position="168"/>
        <end position="184"/>
    </location>
</feature>
<feature type="transmembrane region" description="Helical" evidence="5">
    <location>
        <begin position="46"/>
        <end position="66"/>
    </location>
</feature>
<dbReference type="Gene3D" id="1.10.357.140">
    <property type="entry name" value="UbiA prenyltransferase"/>
    <property type="match status" value="1"/>
</dbReference>
<evidence type="ECO:0000256" key="4">
    <source>
        <dbReference type="ARBA" id="ARBA00023136"/>
    </source>
</evidence>
<dbReference type="GO" id="GO:0016757">
    <property type="term" value="F:glycosyltransferase activity"/>
    <property type="evidence" value="ECO:0007669"/>
    <property type="project" value="UniProtKB-KW"/>
</dbReference>
<comment type="subcellular location">
    <subcellularLocation>
        <location evidence="1">Membrane</location>
        <topology evidence="1">Multi-pass membrane protein</topology>
    </subcellularLocation>
</comment>
<feature type="transmembrane region" description="Helical" evidence="5">
    <location>
        <begin position="86"/>
        <end position="106"/>
    </location>
</feature>
<comment type="caution">
    <text evidence="6">The sequence shown here is derived from an EMBL/GenBank/DDBJ whole genome shotgun (WGS) entry which is preliminary data.</text>
</comment>